<protein>
    <submittedName>
        <fullName evidence="5">Uncharacterized protein</fullName>
    </submittedName>
</protein>
<dbReference type="Pfam" id="PF00956">
    <property type="entry name" value="NAP"/>
    <property type="match status" value="1"/>
</dbReference>
<name>A0ABQ7XXM3_BRANA</name>
<dbReference type="InterPro" id="IPR002164">
    <property type="entry name" value="NAP_family"/>
</dbReference>
<comment type="caution">
    <text evidence="5">The sequence shown here is derived from an EMBL/GenBank/DDBJ whole genome shotgun (WGS) entry which is preliminary data.</text>
</comment>
<dbReference type="Gene3D" id="3.30.1120.90">
    <property type="entry name" value="Nucleosome assembly protein"/>
    <property type="match status" value="1"/>
</dbReference>
<gene>
    <name evidence="5" type="ORF">HID58_088057</name>
</gene>
<sequence length="414" mass="47472">MDIRHPETLTSSTLLAPQPLHLFQTPKMSSDKDSFNVGDLTTGLKDEDRAGLVNALKNKLQNLAGQHSDVLENLTPKIRRRVEVLREIQGKHDEIEDNFREERAALEAKYQKLYQPLYTKRYEIVNGAIEVEGAQEDVKMDQREEKTAEEKGVPSFWLTALKNNDVISEEITERDEGALMYLKDIKWCKIEEPKGFKLEFFFDQNPYFKNTLLTKAYHMIDEDEPLLEKAIGTEIDWYPGKCLTQKILKKKPKKGAKNAKPITKTEDCESFFNFFSPPQVPDDDEDIDEDRAEELQNLMEQDYDIGRQSYTRKEAGLRLTMDNKGRGLLSASNSKMVRAITMDSFRSYFVGQIFRTSHGFGDYWLAYQGGSEDDGSCLAQRWGLEHGESRVVWAGRRVWLKALTSAPSDVSTGK</sequence>
<evidence type="ECO:0000256" key="4">
    <source>
        <dbReference type="SAM" id="Coils"/>
    </source>
</evidence>
<dbReference type="SUPFAM" id="SSF143113">
    <property type="entry name" value="NAP-like"/>
    <property type="match status" value="1"/>
</dbReference>
<dbReference type="Proteomes" id="UP000824890">
    <property type="component" value="Unassembled WGS sequence"/>
</dbReference>
<feature type="coiled-coil region" evidence="4">
    <location>
        <begin position="53"/>
        <end position="105"/>
    </location>
</feature>
<evidence type="ECO:0000313" key="5">
    <source>
        <dbReference type="EMBL" id="KAH0859796.1"/>
    </source>
</evidence>
<dbReference type="PANTHER" id="PTHR11875">
    <property type="entry name" value="TESTIS-SPECIFIC Y-ENCODED PROTEIN"/>
    <property type="match status" value="1"/>
</dbReference>
<evidence type="ECO:0000256" key="3">
    <source>
        <dbReference type="RuleBase" id="RU003876"/>
    </source>
</evidence>
<proteinExistence type="inferred from homology"/>
<accession>A0ABQ7XXM3</accession>
<evidence type="ECO:0000256" key="2">
    <source>
        <dbReference type="ARBA" id="ARBA00023186"/>
    </source>
</evidence>
<keyword evidence="4" id="KW-0175">Coiled coil</keyword>
<dbReference type="Gene3D" id="1.20.5.1500">
    <property type="match status" value="1"/>
</dbReference>
<dbReference type="EMBL" id="JAGKQM010000019">
    <property type="protein sequence ID" value="KAH0859796.1"/>
    <property type="molecule type" value="Genomic_DNA"/>
</dbReference>
<dbReference type="InterPro" id="IPR037231">
    <property type="entry name" value="NAP-like_sf"/>
</dbReference>
<keyword evidence="6" id="KW-1185">Reference proteome</keyword>
<evidence type="ECO:0000313" key="6">
    <source>
        <dbReference type="Proteomes" id="UP000824890"/>
    </source>
</evidence>
<comment type="similarity">
    <text evidence="1 3">Belongs to the nucleosome assembly protein (NAP) family.</text>
</comment>
<organism evidence="5 6">
    <name type="scientific">Brassica napus</name>
    <name type="common">Rape</name>
    <dbReference type="NCBI Taxonomy" id="3708"/>
    <lineage>
        <taxon>Eukaryota</taxon>
        <taxon>Viridiplantae</taxon>
        <taxon>Streptophyta</taxon>
        <taxon>Embryophyta</taxon>
        <taxon>Tracheophyta</taxon>
        <taxon>Spermatophyta</taxon>
        <taxon>Magnoliopsida</taxon>
        <taxon>eudicotyledons</taxon>
        <taxon>Gunneridae</taxon>
        <taxon>Pentapetalae</taxon>
        <taxon>rosids</taxon>
        <taxon>malvids</taxon>
        <taxon>Brassicales</taxon>
        <taxon>Brassicaceae</taxon>
        <taxon>Brassiceae</taxon>
        <taxon>Brassica</taxon>
    </lineage>
</organism>
<keyword evidence="2" id="KW-0143">Chaperone</keyword>
<reference evidence="5 6" key="1">
    <citation type="submission" date="2021-05" db="EMBL/GenBank/DDBJ databases">
        <title>Genome Assembly of Synthetic Allotetraploid Brassica napus Reveals Homoeologous Exchanges between Subgenomes.</title>
        <authorList>
            <person name="Davis J.T."/>
        </authorList>
    </citation>
    <scope>NUCLEOTIDE SEQUENCE [LARGE SCALE GENOMIC DNA]</scope>
    <source>
        <strain evidence="6">cv. Da-Ae</strain>
        <tissue evidence="5">Seedling</tissue>
    </source>
</reference>
<evidence type="ECO:0000256" key="1">
    <source>
        <dbReference type="ARBA" id="ARBA00009947"/>
    </source>
</evidence>